<accession>A0A7S3G5E5</accession>
<evidence type="ECO:0000256" key="3">
    <source>
        <dbReference type="ARBA" id="ARBA00022448"/>
    </source>
</evidence>
<keyword evidence="8 9" id="KW-0472">Membrane</keyword>
<name>A0A7S3G5E5_9EUKA</name>
<evidence type="ECO:0000313" key="11">
    <source>
        <dbReference type="EMBL" id="CAE0250673.1"/>
    </source>
</evidence>
<proteinExistence type="inferred from homology"/>
<evidence type="ECO:0000256" key="4">
    <source>
        <dbReference type="ARBA" id="ARBA00022692"/>
    </source>
</evidence>
<gene>
    <name evidence="11" type="ORF">PBIL07802_LOCUS12878</name>
</gene>
<evidence type="ECO:0000256" key="9">
    <source>
        <dbReference type="PROSITE-ProRule" id="PRU00282"/>
    </source>
</evidence>
<protein>
    <recommendedName>
        <fullName evidence="12">Mitochondrial carrier protein</fullName>
    </recommendedName>
</protein>
<feature type="repeat" description="Solcar" evidence="9">
    <location>
        <begin position="206"/>
        <end position="293"/>
    </location>
</feature>
<keyword evidence="3 10" id="KW-0813">Transport</keyword>
<keyword evidence="4 9" id="KW-0812">Transmembrane</keyword>
<dbReference type="GO" id="GO:0022857">
    <property type="term" value="F:transmembrane transporter activity"/>
    <property type="evidence" value="ECO:0007669"/>
    <property type="project" value="TreeGrafter"/>
</dbReference>
<dbReference type="PANTHER" id="PTHR45624">
    <property type="entry name" value="MITOCHONDRIAL BASIC AMINO ACIDS TRANSPORTER-RELATED"/>
    <property type="match status" value="1"/>
</dbReference>
<dbReference type="PANTHER" id="PTHR45624:SF9">
    <property type="entry name" value="CARRIER PROTEIN, PUTATIVE (AFU_ORTHOLOGUE AFUA_4G06390)-RELATED"/>
    <property type="match status" value="1"/>
</dbReference>
<dbReference type="GO" id="GO:0031966">
    <property type="term" value="C:mitochondrial membrane"/>
    <property type="evidence" value="ECO:0007669"/>
    <property type="project" value="UniProtKB-SubCell"/>
</dbReference>
<dbReference type="InterPro" id="IPR018108">
    <property type="entry name" value="MCP_transmembrane"/>
</dbReference>
<keyword evidence="5" id="KW-0677">Repeat</keyword>
<dbReference type="EMBL" id="HBIB01019923">
    <property type="protein sequence ID" value="CAE0250673.1"/>
    <property type="molecule type" value="Transcribed_RNA"/>
</dbReference>
<dbReference type="Gene3D" id="1.50.40.10">
    <property type="entry name" value="Mitochondrial carrier domain"/>
    <property type="match status" value="1"/>
</dbReference>
<evidence type="ECO:0000256" key="10">
    <source>
        <dbReference type="RuleBase" id="RU000488"/>
    </source>
</evidence>
<dbReference type="SUPFAM" id="SSF103506">
    <property type="entry name" value="Mitochondrial carrier"/>
    <property type="match status" value="1"/>
</dbReference>
<comment type="similarity">
    <text evidence="2 10">Belongs to the mitochondrial carrier (TC 2.A.29) family.</text>
</comment>
<dbReference type="InterPro" id="IPR023395">
    <property type="entry name" value="MCP_dom_sf"/>
</dbReference>
<evidence type="ECO:0000256" key="7">
    <source>
        <dbReference type="ARBA" id="ARBA00023128"/>
    </source>
</evidence>
<comment type="subcellular location">
    <subcellularLocation>
        <location evidence="1">Mitochondrion membrane</location>
        <topology evidence="1">Multi-pass membrane protein</topology>
    </subcellularLocation>
</comment>
<reference evidence="11" key="1">
    <citation type="submission" date="2021-01" db="EMBL/GenBank/DDBJ databases">
        <authorList>
            <person name="Corre E."/>
            <person name="Pelletier E."/>
            <person name="Niang G."/>
            <person name="Scheremetjew M."/>
            <person name="Finn R."/>
            <person name="Kale V."/>
            <person name="Holt S."/>
            <person name="Cochrane G."/>
            <person name="Meng A."/>
            <person name="Brown T."/>
            <person name="Cohen L."/>
        </authorList>
    </citation>
    <scope>NUCLEOTIDE SEQUENCE</scope>
    <source>
        <strain evidence="11">NIES-2562</strain>
    </source>
</reference>
<dbReference type="Pfam" id="PF00153">
    <property type="entry name" value="Mito_carr"/>
    <property type="match status" value="3"/>
</dbReference>
<evidence type="ECO:0000256" key="2">
    <source>
        <dbReference type="ARBA" id="ARBA00006375"/>
    </source>
</evidence>
<dbReference type="AlphaFoldDB" id="A0A7S3G5E5"/>
<evidence type="ECO:0008006" key="12">
    <source>
        <dbReference type="Google" id="ProtNLM"/>
    </source>
</evidence>
<keyword evidence="7" id="KW-0496">Mitochondrion</keyword>
<evidence type="ECO:0000256" key="1">
    <source>
        <dbReference type="ARBA" id="ARBA00004225"/>
    </source>
</evidence>
<dbReference type="InterPro" id="IPR050567">
    <property type="entry name" value="Mitochondrial_Carrier"/>
</dbReference>
<dbReference type="PROSITE" id="PS50920">
    <property type="entry name" value="SOLCAR"/>
    <property type="match status" value="3"/>
</dbReference>
<feature type="repeat" description="Solcar" evidence="9">
    <location>
        <begin position="18"/>
        <end position="100"/>
    </location>
</feature>
<organism evidence="11">
    <name type="scientific">Palpitomonas bilix</name>
    <dbReference type="NCBI Taxonomy" id="652834"/>
    <lineage>
        <taxon>Eukaryota</taxon>
        <taxon>Eukaryota incertae sedis</taxon>
    </lineage>
</organism>
<evidence type="ECO:0000256" key="5">
    <source>
        <dbReference type="ARBA" id="ARBA00022737"/>
    </source>
</evidence>
<evidence type="ECO:0000256" key="6">
    <source>
        <dbReference type="ARBA" id="ARBA00022989"/>
    </source>
</evidence>
<keyword evidence="6" id="KW-1133">Transmembrane helix</keyword>
<evidence type="ECO:0000256" key="8">
    <source>
        <dbReference type="ARBA" id="ARBA00023136"/>
    </source>
</evidence>
<feature type="repeat" description="Solcar" evidence="9">
    <location>
        <begin position="107"/>
        <end position="197"/>
    </location>
</feature>
<sequence length="297" mass="31823">MSRRTRHMSAQEMHSSTSHFAASAIAGGSSGGLRVLLSYPLDLVKTRQQVQSHSSWKGAFRSVYNVEGLRGMYRGVSAPLVWLGFQKSVSFSAYEASSAFFKKNNPTLAGATFFSGAFSGAVNSILSCPSEVLKVRSQMFSALVEQSSAAPARSGRLANVFRLTGVRGLFTGTGAMVAKDSLGMGLFFSMYESFKQASASRQDGSVSLSSRVLSGGTAGILAISVTFPLDVIKARWMSQFGNGMKYKNYADCVVKTVAEKGVRGMYRGLAPICIRTFPIHGIAIAAYDILSDYLKSA</sequence>